<proteinExistence type="predicted"/>
<organism evidence="1 2">
    <name type="scientific">Coniophora puteana (strain RWD-64-598)</name>
    <name type="common">Brown rot fungus</name>
    <dbReference type="NCBI Taxonomy" id="741705"/>
    <lineage>
        <taxon>Eukaryota</taxon>
        <taxon>Fungi</taxon>
        <taxon>Dikarya</taxon>
        <taxon>Basidiomycota</taxon>
        <taxon>Agaricomycotina</taxon>
        <taxon>Agaricomycetes</taxon>
        <taxon>Agaricomycetidae</taxon>
        <taxon>Boletales</taxon>
        <taxon>Coniophorineae</taxon>
        <taxon>Coniophoraceae</taxon>
        <taxon>Coniophora</taxon>
    </lineage>
</organism>
<dbReference type="RefSeq" id="XP_007762368.1">
    <property type="nucleotide sequence ID" value="XM_007764178.1"/>
</dbReference>
<evidence type="ECO:0008006" key="3">
    <source>
        <dbReference type="Google" id="ProtNLM"/>
    </source>
</evidence>
<dbReference type="OMA" id="MADNTAN"/>
<gene>
    <name evidence="1" type="ORF">CONPUDRAFT_28001</name>
</gene>
<dbReference type="OrthoDB" id="3341102at2759"/>
<evidence type="ECO:0000313" key="2">
    <source>
        <dbReference type="Proteomes" id="UP000053558"/>
    </source>
</evidence>
<name>A0A5M3N3E3_CONPW</name>
<protein>
    <recommendedName>
        <fullName evidence="3">DDE-1 domain-containing protein</fullName>
    </recommendedName>
</protein>
<dbReference type="KEGG" id="cput:CONPUDRAFT_28001"/>
<evidence type="ECO:0000313" key="1">
    <source>
        <dbReference type="EMBL" id="EIW85939.1"/>
    </source>
</evidence>
<sequence>LGWVPRASTRAAQKTPVDAEQKIFELFVRLSLMVRDSGVRHPDLLVNFDQTQVVMADNTANTFEVRGAKQVSVLGKEEKRAFTAVVGVSASGDLLPMQFIFKGGSHRSLPSSHAPSMDEATRLGFVYSWNSANYWSSLPTMAEYMERIVVPHFARAKQLHGYADDQDCAVILDCWSVHRSEAFRQLVRGRWPWIRLLFIPGGTT</sequence>
<accession>A0A5M3N3E3</accession>
<feature type="non-terminal residue" evidence="1">
    <location>
        <position position="1"/>
    </location>
</feature>
<feature type="non-terminal residue" evidence="1">
    <location>
        <position position="204"/>
    </location>
</feature>
<dbReference type="Proteomes" id="UP000053558">
    <property type="component" value="Unassembled WGS sequence"/>
</dbReference>
<dbReference type="AlphaFoldDB" id="A0A5M3N3E3"/>
<comment type="caution">
    <text evidence="1">The sequence shown here is derived from an EMBL/GenBank/DDBJ whole genome shotgun (WGS) entry which is preliminary data.</text>
</comment>
<dbReference type="EMBL" id="JH711573">
    <property type="protein sequence ID" value="EIW85939.1"/>
    <property type="molecule type" value="Genomic_DNA"/>
</dbReference>
<keyword evidence="2" id="KW-1185">Reference proteome</keyword>
<reference evidence="2" key="1">
    <citation type="journal article" date="2012" name="Science">
        <title>The Paleozoic origin of enzymatic lignin decomposition reconstructed from 31 fungal genomes.</title>
        <authorList>
            <person name="Floudas D."/>
            <person name="Binder M."/>
            <person name="Riley R."/>
            <person name="Barry K."/>
            <person name="Blanchette R.A."/>
            <person name="Henrissat B."/>
            <person name="Martinez A.T."/>
            <person name="Otillar R."/>
            <person name="Spatafora J.W."/>
            <person name="Yadav J.S."/>
            <person name="Aerts A."/>
            <person name="Benoit I."/>
            <person name="Boyd A."/>
            <person name="Carlson A."/>
            <person name="Copeland A."/>
            <person name="Coutinho P.M."/>
            <person name="de Vries R.P."/>
            <person name="Ferreira P."/>
            <person name="Findley K."/>
            <person name="Foster B."/>
            <person name="Gaskell J."/>
            <person name="Glotzer D."/>
            <person name="Gorecki P."/>
            <person name="Heitman J."/>
            <person name="Hesse C."/>
            <person name="Hori C."/>
            <person name="Igarashi K."/>
            <person name="Jurgens J.A."/>
            <person name="Kallen N."/>
            <person name="Kersten P."/>
            <person name="Kohler A."/>
            <person name="Kuees U."/>
            <person name="Kumar T.K.A."/>
            <person name="Kuo A."/>
            <person name="LaButti K."/>
            <person name="Larrondo L.F."/>
            <person name="Lindquist E."/>
            <person name="Ling A."/>
            <person name="Lombard V."/>
            <person name="Lucas S."/>
            <person name="Lundell T."/>
            <person name="Martin R."/>
            <person name="McLaughlin D.J."/>
            <person name="Morgenstern I."/>
            <person name="Morin E."/>
            <person name="Murat C."/>
            <person name="Nagy L.G."/>
            <person name="Nolan M."/>
            <person name="Ohm R.A."/>
            <person name="Patyshakuliyeva A."/>
            <person name="Rokas A."/>
            <person name="Ruiz-Duenas F.J."/>
            <person name="Sabat G."/>
            <person name="Salamov A."/>
            <person name="Samejima M."/>
            <person name="Schmutz J."/>
            <person name="Slot J.C."/>
            <person name="St John F."/>
            <person name="Stenlid J."/>
            <person name="Sun H."/>
            <person name="Sun S."/>
            <person name="Syed K."/>
            <person name="Tsang A."/>
            <person name="Wiebenga A."/>
            <person name="Young D."/>
            <person name="Pisabarro A."/>
            <person name="Eastwood D.C."/>
            <person name="Martin F."/>
            <person name="Cullen D."/>
            <person name="Grigoriev I.V."/>
            <person name="Hibbett D.S."/>
        </authorList>
    </citation>
    <scope>NUCLEOTIDE SEQUENCE [LARGE SCALE GENOMIC DNA]</scope>
    <source>
        <strain evidence="2">RWD-64-598 SS2</strain>
    </source>
</reference>
<dbReference type="GeneID" id="19206635"/>